<dbReference type="EC" id="4.6.1.17" evidence="3"/>
<dbReference type="GO" id="GO:0061799">
    <property type="term" value="F:cyclic pyranopterin monophosphate synthase activity"/>
    <property type="evidence" value="ECO:0007669"/>
    <property type="project" value="UniProtKB-EC"/>
</dbReference>
<dbReference type="AlphaFoldDB" id="A0A3B1E839"/>
<evidence type="ECO:0000313" key="7">
    <source>
        <dbReference type="EMBL" id="VAX40617.1"/>
    </source>
</evidence>
<feature type="domain" description="Molybdopterin cofactor biosynthesis C (MoaC)" evidence="6">
    <location>
        <begin position="15"/>
        <end position="149"/>
    </location>
</feature>
<accession>A0A3B1E839</accession>
<dbReference type="InterPro" id="IPR002820">
    <property type="entry name" value="Mopterin_CF_biosynth-C_dom"/>
</dbReference>
<dbReference type="NCBIfam" id="TIGR00581">
    <property type="entry name" value="moaC"/>
    <property type="match status" value="1"/>
</dbReference>
<protein>
    <recommendedName>
        <fullName evidence="3">cyclic pyranopterin monophosphate synthase</fullName>
        <ecNumber evidence="3">4.6.1.17</ecNumber>
    </recommendedName>
</protein>
<evidence type="ECO:0000256" key="2">
    <source>
        <dbReference type="ARBA" id="ARBA00005046"/>
    </source>
</evidence>
<keyword evidence="5" id="KW-0456">Lyase</keyword>
<reference evidence="7" key="1">
    <citation type="submission" date="2018-06" db="EMBL/GenBank/DDBJ databases">
        <authorList>
            <person name="Zhirakovskaya E."/>
        </authorList>
    </citation>
    <scope>NUCLEOTIDE SEQUENCE</scope>
</reference>
<dbReference type="UniPathway" id="UPA00344"/>
<proteinExistence type="inferred from homology"/>
<dbReference type="PANTHER" id="PTHR22960">
    <property type="entry name" value="MOLYBDOPTERIN COFACTOR SYNTHESIS PROTEIN A"/>
    <property type="match status" value="1"/>
</dbReference>
<dbReference type="Pfam" id="PF01967">
    <property type="entry name" value="MoaC"/>
    <property type="match status" value="1"/>
</dbReference>
<dbReference type="Gene3D" id="3.30.70.640">
    <property type="entry name" value="Molybdopterin cofactor biosynthesis C (MoaC) domain"/>
    <property type="match status" value="1"/>
</dbReference>
<dbReference type="NCBIfam" id="NF006870">
    <property type="entry name" value="PRK09364.1"/>
    <property type="match status" value="1"/>
</dbReference>
<evidence type="ECO:0000259" key="6">
    <source>
        <dbReference type="Pfam" id="PF01967"/>
    </source>
</evidence>
<dbReference type="InterPro" id="IPR023045">
    <property type="entry name" value="MoaC"/>
</dbReference>
<name>A0A3B1E839_9ZZZZ</name>
<dbReference type="GO" id="GO:0006777">
    <property type="term" value="P:Mo-molybdopterin cofactor biosynthetic process"/>
    <property type="evidence" value="ECO:0007669"/>
    <property type="project" value="UniProtKB-KW"/>
</dbReference>
<gene>
    <name evidence="7" type="ORF">MNBD_PLANCTO02-2709</name>
</gene>
<dbReference type="InterPro" id="IPR050105">
    <property type="entry name" value="MoCo_biosynth_MoaA/MoaC"/>
</dbReference>
<comment type="pathway">
    <text evidence="2">Cofactor biosynthesis; molybdopterin biosynthesis.</text>
</comment>
<organism evidence="7">
    <name type="scientific">hydrothermal vent metagenome</name>
    <dbReference type="NCBI Taxonomy" id="652676"/>
    <lineage>
        <taxon>unclassified sequences</taxon>
        <taxon>metagenomes</taxon>
        <taxon>ecological metagenomes</taxon>
    </lineage>
</organism>
<sequence length="159" mass="17219">MSGLTHFNEKGASHMVDVGGKEITFRLARATALVEMQPETLLLIQNKSVAKGDVFEVARLAGIMATKRTGDLIPLCHPLGVDHVEIDFQIINETTLQIESTVSLHGKTGVEMEAMTAVSVAGLTIYDMCKAVDRSMSIGPVQLIEKKGGKSGHFLREEL</sequence>
<dbReference type="HAMAP" id="MF_01224_B">
    <property type="entry name" value="MoaC_B"/>
    <property type="match status" value="1"/>
</dbReference>
<dbReference type="InterPro" id="IPR047594">
    <property type="entry name" value="MoaC_bact/euk"/>
</dbReference>
<evidence type="ECO:0000256" key="1">
    <source>
        <dbReference type="ARBA" id="ARBA00001637"/>
    </source>
</evidence>
<dbReference type="EMBL" id="UOGL01000467">
    <property type="protein sequence ID" value="VAX40617.1"/>
    <property type="molecule type" value="Genomic_DNA"/>
</dbReference>
<dbReference type="SUPFAM" id="SSF55040">
    <property type="entry name" value="Molybdenum cofactor biosynthesis protein C, MoaC"/>
    <property type="match status" value="1"/>
</dbReference>
<dbReference type="InterPro" id="IPR036522">
    <property type="entry name" value="MoaC_sf"/>
</dbReference>
<comment type="catalytic activity">
    <reaction evidence="1">
        <text>(8S)-3',8-cyclo-7,8-dihydroguanosine 5'-triphosphate = cyclic pyranopterin phosphate + diphosphate</text>
        <dbReference type="Rhea" id="RHEA:49580"/>
        <dbReference type="ChEBI" id="CHEBI:33019"/>
        <dbReference type="ChEBI" id="CHEBI:59648"/>
        <dbReference type="ChEBI" id="CHEBI:131766"/>
        <dbReference type="EC" id="4.6.1.17"/>
    </reaction>
</comment>
<dbReference type="CDD" id="cd01420">
    <property type="entry name" value="MoaC_PE"/>
    <property type="match status" value="1"/>
</dbReference>
<evidence type="ECO:0000256" key="5">
    <source>
        <dbReference type="ARBA" id="ARBA00023239"/>
    </source>
</evidence>
<keyword evidence="4" id="KW-0501">Molybdenum cofactor biosynthesis</keyword>
<evidence type="ECO:0000256" key="3">
    <source>
        <dbReference type="ARBA" id="ARBA00012575"/>
    </source>
</evidence>
<evidence type="ECO:0000256" key="4">
    <source>
        <dbReference type="ARBA" id="ARBA00023150"/>
    </source>
</evidence>